<name>A0A1M5BIU7_9THEO</name>
<dbReference type="EMBL" id="FQVH01000022">
    <property type="protein sequence ID" value="SHF42142.1"/>
    <property type="molecule type" value="Genomic_DNA"/>
</dbReference>
<dbReference type="OrthoDB" id="1727106at2"/>
<dbReference type="STRING" id="1121256.SAMN02746089_01875"/>
<organism evidence="2 3">
    <name type="scientific">Caldanaerobius fijiensis DSM 17918</name>
    <dbReference type="NCBI Taxonomy" id="1121256"/>
    <lineage>
        <taxon>Bacteria</taxon>
        <taxon>Bacillati</taxon>
        <taxon>Bacillota</taxon>
        <taxon>Clostridia</taxon>
        <taxon>Thermoanaerobacterales</taxon>
        <taxon>Thermoanaerobacteraceae</taxon>
        <taxon>Caldanaerobius</taxon>
    </lineage>
</organism>
<keyword evidence="1" id="KW-0812">Transmembrane</keyword>
<dbReference type="RefSeq" id="WP_073344484.1">
    <property type="nucleotide sequence ID" value="NZ_FQVH01000022.1"/>
</dbReference>
<evidence type="ECO:0000256" key="1">
    <source>
        <dbReference type="SAM" id="Phobius"/>
    </source>
</evidence>
<keyword evidence="3" id="KW-1185">Reference proteome</keyword>
<protein>
    <submittedName>
        <fullName evidence="2">TadE-like protein</fullName>
    </submittedName>
</protein>
<evidence type="ECO:0000313" key="3">
    <source>
        <dbReference type="Proteomes" id="UP000184088"/>
    </source>
</evidence>
<keyword evidence="1" id="KW-1133">Transmembrane helix</keyword>
<proteinExistence type="predicted"/>
<sequence>MFKKLLKDKKGLSSFLSSAAMIPIVFMLFAMFLQFTMIGTAQLAVNEAAFEAARSAARSSNPQQTAVQTAQNFANGFILGWKDKITVTVNMPDTNPGSPVTVQVAYPVPQLFALFQTKTVYGVSTQVLEDKP</sequence>
<dbReference type="Proteomes" id="UP000184088">
    <property type="component" value="Unassembled WGS sequence"/>
</dbReference>
<feature type="transmembrane region" description="Helical" evidence="1">
    <location>
        <begin position="12"/>
        <end position="33"/>
    </location>
</feature>
<gene>
    <name evidence="2" type="ORF">SAMN02746089_01875</name>
</gene>
<reference evidence="2 3" key="1">
    <citation type="submission" date="2016-11" db="EMBL/GenBank/DDBJ databases">
        <authorList>
            <person name="Jaros S."/>
            <person name="Januszkiewicz K."/>
            <person name="Wedrychowicz H."/>
        </authorList>
    </citation>
    <scope>NUCLEOTIDE SEQUENCE [LARGE SCALE GENOMIC DNA]</scope>
    <source>
        <strain evidence="2 3">DSM 17918</strain>
    </source>
</reference>
<evidence type="ECO:0000313" key="2">
    <source>
        <dbReference type="EMBL" id="SHF42142.1"/>
    </source>
</evidence>
<keyword evidence="1" id="KW-0472">Membrane</keyword>
<accession>A0A1M5BIU7</accession>
<dbReference type="AlphaFoldDB" id="A0A1M5BIU7"/>